<dbReference type="PANTHER" id="PTHR45374:SF1">
    <property type="entry name" value="GLUTATHIONE S-TRANSFERASE TCHQD"/>
    <property type="match status" value="1"/>
</dbReference>
<evidence type="ECO:0000313" key="4">
    <source>
        <dbReference type="RefSeq" id="XP_010908829.1"/>
    </source>
</evidence>
<evidence type="ECO:0000313" key="5">
    <source>
        <dbReference type="RefSeq" id="XP_019702781.1"/>
    </source>
</evidence>
<dbReference type="InterPro" id="IPR044617">
    <property type="entry name" value="TCHQD"/>
</dbReference>
<accession>A0A6I9QI65</accession>
<dbReference type="InterPro" id="IPR036282">
    <property type="entry name" value="Glutathione-S-Trfase_C_sf"/>
</dbReference>
<evidence type="ECO:0000313" key="3">
    <source>
        <dbReference type="Proteomes" id="UP000504607"/>
    </source>
</evidence>
<dbReference type="Pfam" id="PF14497">
    <property type="entry name" value="GST_C_3"/>
    <property type="match status" value="1"/>
</dbReference>
<feature type="domain" description="GST C-terminal" evidence="2">
    <location>
        <begin position="111"/>
        <end position="254"/>
    </location>
</feature>
<dbReference type="AlphaFoldDB" id="A0A6I9QI65"/>
<dbReference type="RefSeq" id="XP_010908829.1">
    <property type="nucleotide sequence ID" value="XM_010910527.3"/>
</dbReference>
<protein>
    <submittedName>
        <fullName evidence="4">Glutathione S-transferase TCHQD</fullName>
    </submittedName>
</protein>
<dbReference type="InterPro" id="IPR010987">
    <property type="entry name" value="Glutathione-S-Trfase_C-like"/>
</dbReference>
<dbReference type="SFLD" id="SFLDG00358">
    <property type="entry name" value="Main_(cytGST)"/>
    <property type="match status" value="1"/>
</dbReference>
<dbReference type="Pfam" id="PF02798">
    <property type="entry name" value="GST_N"/>
    <property type="match status" value="1"/>
</dbReference>
<dbReference type="SFLD" id="SFLDS00019">
    <property type="entry name" value="Glutathione_Transferase_(cytos"/>
    <property type="match status" value="1"/>
</dbReference>
<dbReference type="PROSITE" id="PS50405">
    <property type="entry name" value="GST_CTER"/>
    <property type="match status" value="1"/>
</dbReference>
<reference evidence="4" key="1">
    <citation type="submission" date="2022-04" db="UniProtKB">
        <authorList>
            <consortium name="RefSeq"/>
        </authorList>
    </citation>
    <scope>IDENTIFICATION</scope>
</reference>
<dbReference type="GO" id="GO:0004364">
    <property type="term" value="F:glutathione transferase activity"/>
    <property type="evidence" value="ECO:0007669"/>
    <property type="project" value="InterPro"/>
</dbReference>
<dbReference type="KEGG" id="egu:105035109"/>
<dbReference type="Gene3D" id="1.20.1050.10">
    <property type="match status" value="1"/>
</dbReference>
<dbReference type="GeneID" id="105035109"/>
<dbReference type="SUPFAM" id="SSF52833">
    <property type="entry name" value="Thioredoxin-like"/>
    <property type="match status" value="1"/>
</dbReference>
<name>A0A6I9QI65_ELAGV</name>
<gene>
    <name evidence="4 5" type="primary">LOC105035109</name>
</gene>
<dbReference type="InterPro" id="IPR036249">
    <property type="entry name" value="Thioredoxin-like_sf"/>
</dbReference>
<dbReference type="CDD" id="cd00570">
    <property type="entry name" value="GST_N_family"/>
    <property type="match status" value="1"/>
</dbReference>
<dbReference type="SUPFAM" id="SSF47616">
    <property type="entry name" value="GST C-terminal domain-like"/>
    <property type="match status" value="1"/>
</dbReference>
<proteinExistence type="predicted"/>
<dbReference type="RefSeq" id="XP_019702781.1">
    <property type="nucleotide sequence ID" value="XM_019847222.2"/>
</dbReference>
<organism evidence="4">
    <name type="scientific">Elaeis guineensis var. tenera</name>
    <name type="common">Oil palm</name>
    <dbReference type="NCBI Taxonomy" id="51953"/>
    <lineage>
        <taxon>Eukaryota</taxon>
        <taxon>Viridiplantae</taxon>
        <taxon>Streptophyta</taxon>
        <taxon>Embryophyta</taxon>
        <taxon>Tracheophyta</taxon>
        <taxon>Spermatophyta</taxon>
        <taxon>Magnoliopsida</taxon>
        <taxon>Liliopsida</taxon>
        <taxon>Arecaceae</taxon>
        <taxon>Arecoideae</taxon>
        <taxon>Cocoseae</taxon>
        <taxon>Elaeidinae</taxon>
        <taxon>Elaeis</taxon>
    </lineage>
</organism>
<dbReference type="OrthoDB" id="418495at2759"/>
<dbReference type="PANTHER" id="PTHR45374">
    <property type="entry name" value="GLUTATHIONE S-TRANSFERASE TCHQD"/>
    <property type="match status" value="1"/>
</dbReference>
<evidence type="ECO:0000259" key="1">
    <source>
        <dbReference type="PROSITE" id="PS50404"/>
    </source>
</evidence>
<keyword evidence="3" id="KW-1185">Reference proteome</keyword>
<evidence type="ECO:0000259" key="2">
    <source>
        <dbReference type="PROSITE" id="PS50405"/>
    </source>
</evidence>
<dbReference type="PROSITE" id="PS50404">
    <property type="entry name" value="GST_NTER"/>
    <property type="match status" value="1"/>
</dbReference>
<sequence length="265" mass="30970">MQLYHHPYSMESQKVRLALEEKGIDYTSYNVNPLTGKNMDASFFHMNPSAKLPVFQNGAHIIFRAIDIVQYIDRLAVSLNGEDKPISSEVMEWMQKIEGWSSKIFTLSHVPDKCRLFVSKFVRRVVIARMAEAPDLASMYHLKLQEAYDTEDKVKNPDIVKQSEEKLAELLDNAEMQLNETKYIAGDEFTMADSMFIPVLARITLLNLEKEYISCRPNIAEYYNLVKHRPSYKVVIGKYFSGWRKHRTFMKTLFFLGIRSLFRRY</sequence>
<feature type="domain" description="GST N-terminal" evidence="1">
    <location>
        <begin position="1"/>
        <end position="80"/>
    </location>
</feature>
<dbReference type="Gene3D" id="3.40.30.10">
    <property type="entry name" value="Glutaredoxin"/>
    <property type="match status" value="1"/>
</dbReference>
<dbReference type="InterPro" id="IPR040079">
    <property type="entry name" value="Glutathione_S-Trfase"/>
</dbReference>
<dbReference type="InterPro" id="IPR004045">
    <property type="entry name" value="Glutathione_S-Trfase_N"/>
</dbReference>
<dbReference type="Proteomes" id="UP000504607">
    <property type="component" value="Unplaced"/>
</dbReference>
<dbReference type="InterPro" id="IPR004046">
    <property type="entry name" value="GST_C"/>
</dbReference>